<keyword evidence="3" id="KW-1185">Reference proteome</keyword>
<proteinExistence type="predicted"/>
<comment type="caution">
    <text evidence="2">The sequence shown here is derived from an EMBL/GenBank/DDBJ whole genome shotgun (WGS) entry which is preliminary data.</text>
</comment>
<gene>
    <name evidence="2" type="ORF">MESMUL_15870</name>
</gene>
<dbReference type="SUPFAM" id="SSF56300">
    <property type="entry name" value="Metallo-dependent phosphatases"/>
    <property type="match status" value="1"/>
</dbReference>
<dbReference type="InterPro" id="IPR050126">
    <property type="entry name" value="Ap4A_hydrolase"/>
</dbReference>
<evidence type="ECO:0000313" key="3">
    <source>
        <dbReference type="Proteomes" id="UP000266091"/>
    </source>
</evidence>
<evidence type="ECO:0000313" key="2">
    <source>
        <dbReference type="EMBL" id="GBO94233.1"/>
    </source>
</evidence>
<dbReference type="Proteomes" id="UP000266091">
    <property type="component" value="Unassembled WGS sequence"/>
</dbReference>
<accession>A0A401LMB7</accession>
<dbReference type="Gene3D" id="3.60.21.10">
    <property type="match status" value="1"/>
</dbReference>
<dbReference type="Pfam" id="PF00149">
    <property type="entry name" value="Metallophos"/>
    <property type="match status" value="1"/>
</dbReference>
<dbReference type="InterPro" id="IPR029052">
    <property type="entry name" value="Metallo-depent_PP-like"/>
</dbReference>
<dbReference type="GO" id="GO:0005737">
    <property type="term" value="C:cytoplasm"/>
    <property type="evidence" value="ECO:0007669"/>
    <property type="project" value="TreeGrafter"/>
</dbReference>
<accession>A0A388SEZ1</accession>
<protein>
    <submittedName>
        <fullName evidence="2">Metallophosphatase</fullName>
    </submittedName>
</protein>
<reference evidence="2 3" key="1">
    <citation type="journal article" date="2018" name="Int. J. Syst. Evol. Microbiol.">
        <title>Mesosutterella multiformis gen. nov., sp. nov., a member of the family Sutterellaceae and Sutterella megalosphaeroides sp. nov., isolated from human faeces.</title>
        <authorList>
            <person name="Sakamoto M."/>
            <person name="Ikeyama N."/>
            <person name="Kunihiro T."/>
            <person name="Iino T."/>
            <person name="Yuki M."/>
            <person name="Ohkuma M."/>
        </authorList>
    </citation>
    <scope>NUCLEOTIDE SEQUENCE [LARGE SCALE GENOMIC DNA]</scope>
    <source>
        <strain evidence="2 3">4NBBH2</strain>
    </source>
</reference>
<dbReference type="PANTHER" id="PTHR42850:SF7">
    <property type="entry name" value="BIS(5'-NUCLEOSYL)-TETRAPHOSPHATASE PRPE [ASYMMETRICAL]"/>
    <property type="match status" value="1"/>
</dbReference>
<evidence type="ECO:0000259" key="1">
    <source>
        <dbReference type="Pfam" id="PF00149"/>
    </source>
</evidence>
<dbReference type="RefSeq" id="WP_160117859.1">
    <property type="nucleotide sequence ID" value="NZ_BGZJ01000001.1"/>
</dbReference>
<dbReference type="InterPro" id="IPR004843">
    <property type="entry name" value="Calcineurin-like_PHP"/>
</dbReference>
<dbReference type="PANTHER" id="PTHR42850">
    <property type="entry name" value="METALLOPHOSPHOESTERASE"/>
    <property type="match status" value="1"/>
</dbReference>
<feature type="domain" description="Calcineurin-like phosphoesterase" evidence="1">
    <location>
        <begin position="8"/>
        <end position="128"/>
    </location>
</feature>
<dbReference type="EMBL" id="BGZJ01000001">
    <property type="protein sequence ID" value="GBO94233.1"/>
    <property type="molecule type" value="Genomic_DNA"/>
</dbReference>
<name>A0A388SEZ1_9BURK</name>
<sequence>MDQKPGFDIIGDVHGHAALLEKLLRKLGYVKYGKTWGHPDGRIAVFTGDLINRGPEQVETVKLVRRMVRHETAYCVAGNHEYAALCRFCGIGHVHGTDSRITFFDSAVKDPKTLQKLMKWIRTLPLWLNLGEIRVVHACWDPDAIQSILDACVREGALPTLGLYEDVLRSSGEESDAGQSLIAALDQTLKGPEVWLPKTLSYKNAEGKAVTRVRVKWWDRGITTYEAAVISDPSRSFPLEDLRENPFVFKPTVPTFIGHYSLSDTGNFAPLDTAVACVDYGAGKGGPLTAYRWNRGDRLPLDKKRFTVVYP</sequence>
<dbReference type="GO" id="GO:0016791">
    <property type="term" value="F:phosphatase activity"/>
    <property type="evidence" value="ECO:0007669"/>
    <property type="project" value="TreeGrafter"/>
</dbReference>
<dbReference type="AlphaFoldDB" id="A0A388SEZ1"/>
<organism evidence="2 3">
    <name type="scientific">Mesosutterella multiformis</name>
    <dbReference type="NCBI Taxonomy" id="2259133"/>
    <lineage>
        <taxon>Bacteria</taxon>
        <taxon>Pseudomonadati</taxon>
        <taxon>Pseudomonadota</taxon>
        <taxon>Betaproteobacteria</taxon>
        <taxon>Burkholderiales</taxon>
        <taxon>Sutterellaceae</taxon>
        <taxon>Mesosutterella</taxon>
    </lineage>
</organism>